<keyword evidence="7" id="KW-0175">Coiled coil</keyword>
<dbReference type="GO" id="GO:0006338">
    <property type="term" value="P:chromatin remodeling"/>
    <property type="evidence" value="ECO:0007669"/>
    <property type="project" value="InterPro"/>
</dbReference>
<dbReference type="InterPro" id="IPR013136">
    <property type="entry name" value="WSTF_Acf1_Cbp146"/>
</dbReference>
<feature type="compositionally biased region" description="Low complexity" evidence="15">
    <location>
        <begin position="1470"/>
        <end position="1498"/>
    </location>
</feature>
<evidence type="ECO:0000259" key="18">
    <source>
        <dbReference type="PROSITE" id="PS50827"/>
    </source>
</evidence>
<evidence type="ECO:0000256" key="2">
    <source>
        <dbReference type="ARBA" id="ARBA00022553"/>
    </source>
</evidence>
<evidence type="ECO:0000256" key="12">
    <source>
        <dbReference type="PROSITE-ProRule" id="PRU00035"/>
    </source>
</evidence>
<sequence>MPLLHRKPFVPRKPPPDLKIDEQIFFCRLTNEVFRDYDDFFERTMLCNSLVWSCSLTGRSGLTYQEAVDSEDRARKVLETFPQPLQVPVLYLAALTRRPRLADVCDDVYAFLKDRMLVGETVEVQRGASRVSCTVLRVIPPASPPKPPPSATNGDSDVIVVNGDDDSEEEEAANSPLSPAGHKFGPNPDLFQYWVQPLEGTNKEPFMAKADHTWRKKGMYTRDKNKLFLKMHCTPGNGFWVVKPEDLVKANLRTLNFSRYWPGPLPQYSSSPIKTKEPKKRSFSSEGESASSSQDSPKKKKKPEGTSAEKKKKEKKQKEAKPVIEKAPKLSKEERDQIQAEIKKKRDEQKAVMKEELRKKKEEEKEIKRKQREAERVARMEAMRKQMEEMKEQRRIQKEQERQEKQRRADVLREWLKPRDDMQCDDLKDLPVPTPVKTKLPTELFGDSAMVLEFLSVFKDLLGTEEEFTDGFSLEWLEDSILETRPDGGLADVLRFLLSCIFQFQDAEDEEAADEVKKEHEGAKSASTTEGVDEDEDPTLSALSAAATLAAAWPVLHQGTSLRELPLEGTSLSEVLRLHLLSSGSRPSSNRAKFWYQQRGGYTPTDDPGIEFRMNEPKILKTLANGNVFDLEPVQKLKILSVLCNQLLVYVTARDFIDDRYEEMRAAQKEVKASQLAERQWEREVAADRFRRRQEERMKQREKMLKLQQEREERLRREENMPVNGEDKNGGSANKTADLNTSGDSNKENLEKKGEDRKVDDDTGEVMEVDKSLSAEEEEERKKKQEEEEERKEEETQKKEEFQQQERELLKKVAEATAKYSIAPLGRDRSYRRYWVFHSLGGLFVEDCDDSVPPELLVPAEQKSKTGTTTAAGHLHSTPNLAMVLPQNDQRLMQGQSTPIEQGQDQSDSQDVQPMDTSPAVVDLTVTADPEVQQTTTPTSNSVENVAMEEVENDVADVEKPSGIEKTHWAFFSTPEQLDGLLQGLNTRGYREGALREILSQEKSRIQEAMQQCSVEDLTFVAEPDPVDVKVSVQPSRAARQKAVAVADSSAAQALELALRDQILTMEDQIWQGTLGAIKVTDRPAWRDAIEQGSYDCQCEKLTWGNEARPFHLEAGNLCISMTENDKPEVNGKDVNEPPTLLPYRIAELKRSDTPTGSTQSSTPDHPVTTVVRELAGAVLQLEQSVERRFLKEPLGEDETTKKEKKKRQKDDDNESVGTNESEDNDPGKVQKTVLERWEESLMSSTSLPQVFLHLATLDRSVMWAKSVLNARCRMCRRKGDAEKMLLCDGCDRGHHMYCLKPPLKKVPEGDWYCHTCKPQMQKRAVPLTPRRRRTMDNDSESSDSEEESDDEDEDEESESEEEESEEEEEEEEESDEEESEEESEEEEEEEAVPAEIEHADVCSICSDGGVLVLCDTCPCAFHLLCADPPLNRTPRGKWRCQYCTGRVLREPGRTRRDNKDEKKGKKGQKPAAKPQAKAASSQEVSRPSSRAESSSSRSRSEPTNKGRSNSRANSLERPTSRNTRRNILPDPVPSSKPRSASLQRVAGTSQKRGLVDTDEDSQDSDMSNANKKTRRQKVLQSSEDSQEEVVPKVTSKRPRKAVIESSEESSASDVKSAKMRPKEVKKPERTSTSQIKVISATKDNRRRSHDASSSSRRPSSPRVPDTRRDSGAGRRLSSGLRGGEEIGWTTKCETLLTELVKHQDAWPFIKPVSRKEAPDYYRLVRKPMDLSTLRTNFNQMAYRTAAELLADARLVFSNCEQYNQPHATEARSGRRLELYFETRVKELKLETPQQKKLI</sequence>
<feature type="region of interest" description="Disordered" evidence="15">
    <location>
        <begin position="266"/>
        <end position="366"/>
    </location>
</feature>
<evidence type="ECO:0000259" key="17">
    <source>
        <dbReference type="PROSITE" id="PS50016"/>
    </source>
</evidence>
<evidence type="ECO:0000256" key="1">
    <source>
        <dbReference type="ARBA" id="ARBA00004123"/>
    </source>
</evidence>
<dbReference type="Gene3D" id="1.20.920.10">
    <property type="entry name" value="Bromodomain-like"/>
    <property type="match status" value="1"/>
</dbReference>
<feature type="region of interest" description="Disordered" evidence="15">
    <location>
        <begin position="1191"/>
        <end position="1230"/>
    </location>
</feature>
<evidence type="ECO:0000256" key="8">
    <source>
        <dbReference type="ARBA" id="ARBA00023117"/>
    </source>
</evidence>
<comment type="subcellular location">
    <subcellularLocation>
        <location evidence="1 14">Nucleus</location>
    </subcellularLocation>
</comment>
<dbReference type="GO" id="GO:0045740">
    <property type="term" value="P:positive regulation of DNA replication"/>
    <property type="evidence" value="ECO:0007669"/>
    <property type="project" value="TreeGrafter"/>
</dbReference>
<feature type="compositionally biased region" description="Basic and acidic residues" evidence="15">
    <location>
        <begin position="514"/>
        <end position="523"/>
    </location>
</feature>
<name>A0A8K0ENH6_BRALA</name>
<dbReference type="Pfam" id="PF15612">
    <property type="entry name" value="WHIM1"/>
    <property type="match status" value="1"/>
</dbReference>
<dbReference type="FunFam" id="3.30.40.10:FF:000300">
    <property type="entry name" value="Bromodomain adjacent to zinc finger domain protein 1A"/>
    <property type="match status" value="1"/>
</dbReference>
<dbReference type="GO" id="GO:0003677">
    <property type="term" value="F:DNA binding"/>
    <property type="evidence" value="ECO:0007669"/>
    <property type="project" value="TreeGrafter"/>
</dbReference>
<dbReference type="PROSITE" id="PS51136">
    <property type="entry name" value="WAC"/>
    <property type="match status" value="1"/>
</dbReference>
<dbReference type="GO" id="GO:0006355">
    <property type="term" value="P:regulation of DNA-templated transcription"/>
    <property type="evidence" value="ECO:0007669"/>
    <property type="project" value="TreeGrafter"/>
</dbReference>
<evidence type="ECO:0000256" key="6">
    <source>
        <dbReference type="ARBA" id="ARBA00023015"/>
    </source>
</evidence>
<dbReference type="PROSITE" id="PS01359">
    <property type="entry name" value="ZF_PHD_1"/>
    <property type="match status" value="2"/>
</dbReference>
<dbReference type="InterPro" id="IPR028941">
    <property type="entry name" value="WHIM2_dom"/>
</dbReference>
<dbReference type="Pfam" id="PF00628">
    <property type="entry name" value="PHD"/>
    <property type="match status" value="2"/>
</dbReference>
<feature type="compositionally biased region" description="Polar residues" evidence="15">
    <location>
        <begin position="1506"/>
        <end position="1522"/>
    </location>
</feature>
<dbReference type="InterPro" id="IPR018501">
    <property type="entry name" value="DDT_dom"/>
</dbReference>
<evidence type="ECO:0000256" key="9">
    <source>
        <dbReference type="ARBA" id="ARBA00023163"/>
    </source>
</evidence>
<feature type="compositionally biased region" description="Basic and acidic residues" evidence="15">
    <location>
        <begin position="768"/>
        <end position="786"/>
    </location>
</feature>
<dbReference type="InterPro" id="IPR001965">
    <property type="entry name" value="Znf_PHD"/>
</dbReference>
<evidence type="ECO:0000313" key="21">
    <source>
        <dbReference type="Proteomes" id="UP000838412"/>
    </source>
</evidence>
<keyword evidence="2" id="KW-0597">Phosphoprotein</keyword>
<dbReference type="Pfam" id="PF02791">
    <property type="entry name" value="DDT"/>
    <property type="match status" value="1"/>
</dbReference>
<dbReference type="GO" id="GO:0008623">
    <property type="term" value="C:CHRAC"/>
    <property type="evidence" value="ECO:0007669"/>
    <property type="project" value="TreeGrafter"/>
</dbReference>
<feature type="compositionally biased region" description="Basic and acidic residues" evidence="15">
    <location>
        <begin position="1621"/>
        <end position="1630"/>
    </location>
</feature>
<dbReference type="SMART" id="SM00297">
    <property type="entry name" value="BROMO"/>
    <property type="match status" value="1"/>
</dbReference>
<dbReference type="Gene3D" id="3.30.40.10">
    <property type="entry name" value="Zinc/RING finger domain, C3HC4 (zinc finger)"/>
    <property type="match status" value="2"/>
</dbReference>
<keyword evidence="21" id="KW-1185">Reference proteome</keyword>
<feature type="compositionally biased region" description="Basic and acidic residues" evidence="15">
    <location>
        <begin position="695"/>
        <end position="729"/>
    </location>
</feature>
<evidence type="ECO:0000256" key="15">
    <source>
        <dbReference type="SAM" id="MobiDB-lite"/>
    </source>
</evidence>
<gene>
    <name evidence="20" type="primary">BAZ1A</name>
    <name evidence="20" type="ORF">BLAG_LOCUS17646</name>
</gene>
<dbReference type="EMBL" id="OV696689">
    <property type="protein sequence ID" value="CAH1262693.1"/>
    <property type="molecule type" value="Genomic_DNA"/>
</dbReference>
<keyword evidence="3" id="KW-0479">Metal-binding</keyword>
<proteinExistence type="predicted"/>
<feature type="region of interest" description="Disordered" evidence="15">
    <location>
        <begin position="139"/>
        <end position="184"/>
    </location>
</feature>
<feature type="compositionally biased region" description="Basic and acidic residues" evidence="15">
    <location>
        <begin position="745"/>
        <end position="761"/>
    </location>
</feature>
<dbReference type="PROSITE" id="PS00633">
    <property type="entry name" value="BROMODOMAIN_1"/>
    <property type="match status" value="1"/>
</dbReference>
<feature type="compositionally biased region" description="Acidic residues" evidence="15">
    <location>
        <begin position="163"/>
        <end position="172"/>
    </location>
</feature>
<keyword evidence="6" id="KW-0805">Transcription regulation</keyword>
<reference evidence="20" key="1">
    <citation type="submission" date="2022-01" db="EMBL/GenBank/DDBJ databases">
        <authorList>
            <person name="Braso-Vives M."/>
        </authorList>
    </citation>
    <scope>NUCLEOTIDE SEQUENCE</scope>
</reference>
<dbReference type="CDD" id="cd15539">
    <property type="entry name" value="PHD1_AIRE"/>
    <property type="match status" value="1"/>
</dbReference>
<feature type="compositionally biased region" description="Pro residues" evidence="15">
    <location>
        <begin position="141"/>
        <end position="150"/>
    </location>
</feature>
<dbReference type="Proteomes" id="UP000838412">
    <property type="component" value="Chromosome 4"/>
</dbReference>
<dbReference type="InterPro" id="IPR028942">
    <property type="entry name" value="WHIM1_dom"/>
</dbReference>
<feature type="domain" description="DDT" evidence="18">
    <location>
        <begin position="442"/>
        <end position="507"/>
    </location>
</feature>
<dbReference type="PANTHER" id="PTHR46510">
    <property type="entry name" value="BROMODOMAIN ADJACENT TO ZINC FINGER DOMAIN PROTEIN 1A"/>
    <property type="match status" value="1"/>
</dbReference>
<dbReference type="CDD" id="cd15627">
    <property type="entry name" value="PHD_BAZ1A"/>
    <property type="match status" value="1"/>
</dbReference>
<dbReference type="InterPro" id="IPR011011">
    <property type="entry name" value="Znf_FYVE_PHD"/>
</dbReference>
<feature type="compositionally biased region" description="Acidic residues" evidence="15">
    <location>
        <begin position="1338"/>
        <end position="1393"/>
    </location>
</feature>
<evidence type="ECO:0000256" key="4">
    <source>
        <dbReference type="ARBA" id="ARBA00022771"/>
    </source>
</evidence>
<keyword evidence="5" id="KW-0862">Zinc</keyword>
<feature type="compositionally biased region" description="Basic and acidic residues" evidence="15">
    <location>
        <begin position="793"/>
        <end position="803"/>
    </location>
</feature>
<feature type="region of interest" description="Disordered" evidence="15">
    <location>
        <begin position="1325"/>
        <end position="1396"/>
    </location>
</feature>
<dbReference type="OrthoDB" id="332390at2759"/>
<dbReference type="PROSITE" id="PS50016">
    <property type="entry name" value="ZF_PHD_2"/>
    <property type="match status" value="2"/>
</dbReference>
<dbReference type="SMART" id="SM00571">
    <property type="entry name" value="DDT"/>
    <property type="match status" value="1"/>
</dbReference>
<feature type="compositionally biased region" description="Polar residues" evidence="15">
    <location>
        <begin position="731"/>
        <end position="744"/>
    </location>
</feature>
<evidence type="ECO:0000313" key="20">
    <source>
        <dbReference type="EMBL" id="CAH1262693.1"/>
    </source>
</evidence>
<organism evidence="20 21">
    <name type="scientific">Branchiostoma lanceolatum</name>
    <name type="common">Common lancelet</name>
    <name type="synonym">Amphioxus lanceolatum</name>
    <dbReference type="NCBI Taxonomy" id="7740"/>
    <lineage>
        <taxon>Eukaryota</taxon>
        <taxon>Metazoa</taxon>
        <taxon>Chordata</taxon>
        <taxon>Cephalochordata</taxon>
        <taxon>Leptocardii</taxon>
        <taxon>Amphioxiformes</taxon>
        <taxon>Branchiostomatidae</taxon>
        <taxon>Branchiostoma</taxon>
    </lineage>
</organism>
<evidence type="ECO:0000256" key="14">
    <source>
        <dbReference type="PROSITE-ProRule" id="PRU00475"/>
    </source>
</evidence>
<evidence type="ECO:0000256" key="13">
    <source>
        <dbReference type="PROSITE-ProRule" id="PRU00146"/>
    </source>
</evidence>
<dbReference type="GO" id="GO:0008270">
    <property type="term" value="F:zinc ion binding"/>
    <property type="evidence" value="ECO:0007669"/>
    <property type="project" value="UniProtKB-KW"/>
</dbReference>
<dbReference type="PRINTS" id="PR00503">
    <property type="entry name" value="BROMODOMAIN"/>
</dbReference>
<evidence type="ECO:0000256" key="7">
    <source>
        <dbReference type="ARBA" id="ARBA00023054"/>
    </source>
</evidence>
<feature type="domain" description="PHD-type" evidence="17">
    <location>
        <begin position="1270"/>
        <end position="1320"/>
    </location>
</feature>
<feature type="region of interest" description="Disordered" evidence="15">
    <location>
        <begin position="896"/>
        <end position="916"/>
    </location>
</feature>
<dbReference type="PANTHER" id="PTHR46510:SF1">
    <property type="entry name" value="BROMODOMAIN ADJACENT TO ZINC FINGER DOMAIN PROTEIN 1A"/>
    <property type="match status" value="1"/>
</dbReference>
<dbReference type="InterPro" id="IPR019787">
    <property type="entry name" value="Znf_PHD-finger"/>
</dbReference>
<feature type="compositionally biased region" description="Polar residues" evidence="15">
    <location>
        <begin position="1537"/>
        <end position="1552"/>
    </location>
</feature>
<dbReference type="InterPro" id="IPR019786">
    <property type="entry name" value="Zinc_finger_PHD-type_CS"/>
</dbReference>
<dbReference type="Pfam" id="PF10537">
    <property type="entry name" value="WAC_Acf1_DNA_bd"/>
    <property type="match status" value="1"/>
</dbReference>
<dbReference type="Pfam" id="PF15613">
    <property type="entry name" value="WSD"/>
    <property type="match status" value="1"/>
</dbReference>
<dbReference type="SUPFAM" id="SSF47370">
    <property type="entry name" value="Bromodomain"/>
    <property type="match status" value="1"/>
</dbReference>
<feature type="compositionally biased region" description="Low complexity" evidence="15">
    <location>
        <begin position="284"/>
        <end position="295"/>
    </location>
</feature>
<feature type="region of interest" description="Disordered" evidence="15">
    <location>
        <begin position="1452"/>
        <end position="1683"/>
    </location>
</feature>
<dbReference type="PROSITE" id="PS50827">
    <property type="entry name" value="DDT"/>
    <property type="match status" value="1"/>
</dbReference>
<evidence type="ECO:0000256" key="10">
    <source>
        <dbReference type="ARBA" id="ARBA00023242"/>
    </source>
</evidence>
<dbReference type="InterPro" id="IPR013083">
    <property type="entry name" value="Znf_RING/FYVE/PHD"/>
</dbReference>
<keyword evidence="8 12" id="KW-0103">Bromodomain</keyword>
<keyword evidence="9" id="KW-0804">Transcription</keyword>
<dbReference type="InterPro" id="IPR018359">
    <property type="entry name" value="Bromodomain_CS"/>
</dbReference>
<dbReference type="GO" id="GO:0031445">
    <property type="term" value="P:regulation of heterochromatin formation"/>
    <property type="evidence" value="ECO:0007669"/>
    <property type="project" value="TreeGrafter"/>
</dbReference>
<dbReference type="SMART" id="SM00249">
    <property type="entry name" value="PHD"/>
    <property type="match status" value="2"/>
</dbReference>
<keyword evidence="4 13" id="KW-0863">Zinc-finger</keyword>
<evidence type="ECO:0000256" key="11">
    <source>
        <dbReference type="ARBA" id="ARBA00068253"/>
    </source>
</evidence>
<dbReference type="InterPro" id="IPR001487">
    <property type="entry name" value="Bromodomain"/>
</dbReference>
<dbReference type="Pfam" id="PF00439">
    <property type="entry name" value="Bromodomain"/>
    <property type="match status" value="1"/>
</dbReference>
<dbReference type="InterPro" id="IPR047171">
    <property type="entry name" value="BAZ1A"/>
</dbReference>
<keyword evidence="10 14" id="KW-0539">Nucleus</keyword>
<accession>A0A8K0ENH6</accession>
<evidence type="ECO:0000259" key="19">
    <source>
        <dbReference type="PROSITE" id="PS51136"/>
    </source>
</evidence>
<dbReference type="SUPFAM" id="SSF57903">
    <property type="entry name" value="FYVE/PHD zinc finger"/>
    <property type="match status" value="2"/>
</dbReference>
<dbReference type="PROSITE" id="PS50014">
    <property type="entry name" value="BROMODOMAIN_2"/>
    <property type="match status" value="1"/>
</dbReference>
<evidence type="ECO:0000259" key="16">
    <source>
        <dbReference type="PROSITE" id="PS50014"/>
    </source>
</evidence>
<evidence type="ECO:0000256" key="3">
    <source>
        <dbReference type="ARBA" id="ARBA00022723"/>
    </source>
</evidence>
<feature type="region of interest" description="Disordered" evidence="15">
    <location>
        <begin position="695"/>
        <end position="803"/>
    </location>
</feature>
<protein>
    <recommendedName>
        <fullName evidence="11">Bromodomain adjacent to zinc finger domain protein 1A</fullName>
    </recommendedName>
</protein>
<dbReference type="GO" id="GO:0000228">
    <property type="term" value="C:nuclear chromosome"/>
    <property type="evidence" value="ECO:0007669"/>
    <property type="project" value="TreeGrafter"/>
</dbReference>
<evidence type="ECO:0000256" key="5">
    <source>
        <dbReference type="ARBA" id="ARBA00022833"/>
    </source>
</evidence>
<feature type="compositionally biased region" description="Basic and acidic residues" evidence="15">
    <location>
        <begin position="1191"/>
        <end position="1202"/>
    </location>
</feature>
<feature type="region of interest" description="Disordered" evidence="15">
    <location>
        <begin position="512"/>
        <end position="538"/>
    </location>
</feature>
<feature type="compositionally biased region" description="Basic and acidic residues" evidence="15">
    <location>
        <begin position="303"/>
        <end position="366"/>
    </location>
</feature>
<feature type="domain" description="PHD-type" evidence="17">
    <location>
        <begin position="1400"/>
        <end position="1447"/>
    </location>
</feature>
<feature type="compositionally biased region" description="Low complexity" evidence="15">
    <location>
        <begin position="1652"/>
        <end position="1664"/>
    </location>
</feature>
<dbReference type="InterPro" id="IPR036427">
    <property type="entry name" value="Bromodomain-like_sf"/>
</dbReference>
<feature type="domain" description="Bromo" evidence="16">
    <location>
        <begin position="1701"/>
        <end position="1771"/>
    </location>
</feature>
<feature type="compositionally biased region" description="Basic and acidic residues" evidence="15">
    <location>
        <begin position="1452"/>
        <end position="1464"/>
    </location>
</feature>
<feature type="domain" description="WAC" evidence="19">
    <location>
        <begin position="22"/>
        <end position="130"/>
    </location>
</feature>